<dbReference type="PANTHER" id="PTHR21485:SF6">
    <property type="entry name" value="N-ACYLNEURAMINATE CYTIDYLYLTRANSFERASE-RELATED"/>
    <property type="match status" value="1"/>
</dbReference>
<keyword evidence="1" id="KW-0808">Transferase</keyword>
<gene>
    <name evidence="1" type="ORF">DXT99_05500</name>
</gene>
<accession>A0A3D8LFN8</accession>
<dbReference type="Proteomes" id="UP000256708">
    <property type="component" value="Unassembled WGS sequence"/>
</dbReference>
<dbReference type="SUPFAM" id="SSF53448">
    <property type="entry name" value="Nucleotide-diphospho-sugar transferases"/>
    <property type="match status" value="1"/>
</dbReference>
<dbReference type="EMBL" id="QRGR01000005">
    <property type="protein sequence ID" value="RDV16126.1"/>
    <property type="molecule type" value="Genomic_DNA"/>
</dbReference>
<evidence type="ECO:0000313" key="1">
    <source>
        <dbReference type="EMBL" id="RDV16126.1"/>
    </source>
</evidence>
<dbReference type="RefSeq" id="WP_115564536.1">
    <property type="nucleotide sequence ID" value="NZ_QRGR01000005.1"/>
</dbReference>
<dbReference type="InterPro" id="IPR029044">
    <property type="entry name" value="Nucleotide-diphossugar_trans"/>
</dbReference>
<name>A0A3D8LFN8_9BACT</name>
<dbReference type="GO" id="GO:0008781">
    <property type="term" value="F:N-acylneuraminate cytidylyltransferase activity"/>
    <property type="evidence" value="ECO:0007669"/>
    <property type="project" value="TreeGrafter"/>
</dbReference>
<evidence type="ECO:0000313" key="2">
    <source>
        <dbReference type="Proteomes" id="UP000256708"/>
    </source>
</evidence>
<protein>
    <submittedName>
        <fullName evidence="1">Acylneuraminate cytidylyltransferase family protein</fullName>
    </submittedName>
</protein>
<organism evidence="1 2">
    <name type="scientific">Pontibacter diazotrophicus</name>
    <dbReference type="NCBI Taxonomy" id="1400979"/>
    <lineage>
        <taxon>Bacteria</taxon>
        <taxon>Pseudomonadati</taxon>
        <taxon>Bacteroidota</taxon>
        <taxon>Cytophagia</taxon>
        <taxon>Cytophagales</taxon>
        <taxon>Hymenobacteraceae</taxon>
        <taxon>Pontibacter</taxon>
    </lineage>
</organism>
<dbReference type="CDD" id="cd02513">
    <property type="entry name" value="CMP-NeuAc_Synthase"/>
    <property type="match status" value="1"/>
</dbReference>
<reference evidence="2" key="1">
    <citation type="submission" date="2018-08" db="EMBL/GenBank/DDBJ databases">
        <authorList>
            <person name="Liu Z.-W."/>
            <person name="Du Z.-J."/>
        </authorList>
    </citation>
    <scope>NUCLEOTIDE SEQUENCE [LARGE SCALE GENOMIC DNA]</scope>
    <source>
        <strain evidence="2">H4X</strain>
    </source>
</reference>
<dbReference type="Gene3D" id="3.90.550.10">
    <property type="entry name" value="Spore Coat Polysaccharide Biosynthesis Protein SpsA, Chain A"/>
    <property type="match status" value="1"/>
</dbReference>
<dbReference type="OrthoDB" id="9805604at2"/>
<keyword evidence="2" id="KW-1185">Reference proteome</keyword>
<sequence>MDFLFLITARGGSKGLPGKNIKPLYGRPLLSYTLDAAKAVSSPEHICVSTDDEAIAAVVRDAGIPVPFMRPQELATDTATTEQVLIHAIQFYESQGVNYDYVVILQPTSPLRTGQHIQEALNTITPDTEMIVSVKETDANPYYVLVEEDEEGILRKSKEGHFTRRQDCPKVYELNGAIYIINVDKLKQKGLTQLNRQKYVMDKMASIDIDDELDFSLVELVISKEERG</sequence>
<dbReference type="AlphaFoldDB" id="A0A3D8LFN8"/>
<dbReference type="PANTHER" id="PTHR21485">
    <property type="entry name" value="HAD SUPERFAMILY MEMBERS CMAS AND KDSC"/>
    <property type="match status" value="1"/>
</dbReference>
<comment type="caution">
    <text evidence="1">The sequence shown here is derived from an EMBL/GenBank/DDBJ whole genome shotgun (WGS) entry which is preliminary data.</text>
</comment>
<keyword evidence="1" id="KW-0548">Nucleotidyltransferase</keyword>
<dbReference type="InterPro" id="IPR003329">
    <property type="entry name" value="Cytidylyl_trans"/>
</dbReference>
<dbReference type="InterPro" id="IPR050793">
    <property type="entry name" value="CMP-NeuNAc_synthase"/>
</dbReference>
<dbReference type="Pfam" id="PF02348">
    <property type="entry name" value="CTP_transf_3"/>
    <property type="match status" value="1"/>
</dbReference>
<proteinExistence type="predicted"/>